<gene>
    <name evidence="1" type="ORF">UFOVP700_7</name>
</gene>
<reference evidence="1" key="1">
    <citation type="submission" date="2020-04" db="EMBL/GenBank/DDBJ databases">
        <authorList>
            <person name="Chiriac C."/>
            <person name="Salcher M."/>
            <person name="Ghai R."/>
            <person name="Kavagutti S V."/>
        </authorList>
    </citation>
    <scope>NUCLEOTIDE SEQUENCE</scope>
</reference>
<sequence>MAQSLKSKIRKLSEQFNIAAIISTAEEIARDQEDSDAWDRLTADEKTAWFMDQCALYGLTVTNHALNPTKYNNRLIVEEFRGPNSHKVPYFTVFLPCTSSWRGTGDSAWHLEIGSAYAHSCGTIWPTHPGLEGKAQQIAEVMRLRRLQGL</sequence>
<dbReference type="EMBL" id="LR796671">
    <property type="protein sequence ID" value="CAB4158379.1"/>
    <property type="molecule type" value="Genomic_DNA"/>
</dbReference>
<name>A0A6J5NGK9_9CAUD</name>
<organism evidence="1">
    <name type="scientific">uncultured Caudovirales phage</name>
    <dbReference type="NCBI Taxonomy" id="2100421"/>
    <lineage>
        <taxon>Viruses</taxon>
        <taxon>Duplodnaviria</taxon>
        <taxon>Heunggongvirae</taxon>
        <taxon>Uroviricota</taxon>
        <taxon>Caudoviricetes</taxon>
        <taxon>Peduoviridae</taxon>
        <taxon>Maltschvirus</taxon>
        <taxon>Maltschvirus maltsch</taxon>
    </lineage>
</organism>
<proteinExistence type="predicted"/>
<protein>
    <submittedName>
        <fullName evidence="1">Uncharacterized protein</fullName>
    </submittedName>
</protein>
<accession>A0A6J5NGK9</accession>
<evidence type="ECO:0000313" key="1">
    <source>
        <dbReference type="EMBL" id="CAB4158379.1"/>
    </source>
</evidence>